<dbReference type="PANTHER" id="PTHR12876:SF26">
    <property type="entry name" value="NEDD4-BINDING PROTEIN 1"/>
    <property type="match status" value="1"/>
</dbReference>
<evidence type="ECO:0000313" key="18">
    <source>
        <dbReference type="Proteomes" id="UP000261600"/>
    </source>
</evidence>
<dbReference type="InterPro" id="IPR021869">
    <property type="entry name" value="RNase_Zc3h12_NYN"/>
</dbReference>
<dbReference type="Pfam" id="PF23050">
    <property type="entry name" value="KH_N4BP1_1st"/>
    <property type="match status" value="1"/>
</dbReference>
<feature type="domain" description="RNase NYN" evidence="12">
    <location>
        <begin position="492"/>
        <end position="643"/>
    </location>
</feature>
<dbReference type="InterPro" id="IPR051101">
    <property type="entry name" value="ZC3H12/N4BP1_RNase_Reg"/>
</dbReference>
<dbReference type="Gene3D" id="3.40.50.11980">
    <property type="match status" value="1"/>
</dbReference>
<feature type="region of interest" description="Disordered" evidence="11">
    <location>
        <begin position="1"/>
        <end position="21"/>
    </location>
</feature>
<feature type="domain" description="N4BP1 C-terminal UBA" evidence="16">
    <location>
        <begin position="733"/>
        <end position="778"/>
    </location>
</feature>
<keyword evidence="8" id="KW-0539">Nucleus</keyword>
<keyword evidence="6" id="KW-0391">Immunity</keyword>
<evidence type="ECO:0000256" key="6">
    <source>
        <dbReference type="ARBA" id="ARBA00022859"/>
    </source>
</evidence>
<dbReference type="GO" id="GO:0032435">
    <property type="term" value="P:negative regulation of proteasomal ubiquitin-dependent protein catabolic process"/>
    <property type="evidence" value="ECO:0007669"/>
    <property type="project" value="TreeGrafter"/>
</dbReference>
<evidence type="ECO:0000259" key="12">
    <source>
        <dbReference type="Pfam" id="PF11977"/>
    </source>
</evidence>
<dbReference type="CDD" id="cd09032">
    <property type="entry name" value="KH-I_N4BP1_like_rpt1"/>
    <property type="match status" value="1"/>
</dbReference>
<organism evidence="17 18">
    <name type="scientific">Monopterus albus</name>
    <name type="common">Swamp eel</name>
    <dbReference type="NCBI Taxonomy" id="43700"/>
    <lineage>
        <taxon>Eukaryota</taxon>
        <taxon>Metazoa</taxon>
        <taxon>Chordata</taxon>
        <taxon>Craniata</taxon>
        <taxon>Vertebrata</taxon>
        <taxon>Euteleostomi</taxon>
        <taxon>Actinopterygii</taxon>
        <taxon>Neopterygii</taxon>
        <taxon>Teleostei</taxon>
        <taxon>Neoteleostei</taxon>
        <taxon>Acanthomorphata</taxon>
        <taxon>Anabantaria</taxon>
        <taxon>Synbranchiformes</taxon>
        <taxon>Synbranchidae</taxon>
        <taxon>Monopterus</taxon>
    </lineage>
</organism>
<evidence type="ECO:0000259" key="14">
    <source>
        <dbReference type="Pfam" id="PF23052"/>
    </source>
</evidence>
<evidence type="ECO:0000256" key="8">
    <source>
        <dbReference type="ARBA" id="ARBA00023242"/>
    </source>
</evidence>
<comment type="similarity">
    <text evidence="9">Belongs to the N4BP1 family.</text>
</comment>
<feature type="compositionally biased region" description="Polar residues" evidence="11">
    <location>
        <begin position="1"/>
        <end position="19"/>
    </location>
</feature>
<feature type="compositionally biased region" description="Polar residues" evidence="11">
    <location>
        <begin position="422"/>
        <end position="437"/>
    </location>
</feature>
<dbReference type="InterPro" id="IPR056630">
    <property type="entry name" value="KH_N4BP1_2nd"/>
</dbReference>
<feature type="domain" description="N4BP1 second type I KH-domain" evidence="14">
    <location>
        <begin position="97"/>
        <end position="189"/>
    </location>
</feature>
<dbReference type="GO" id="GO:0005730">
    <property type="term" value="C:nucleolus"/>
    <property type="evidence" value="ECO:0007669"/>
    <property type="project" value="UniProtKB-SubCell"/>
</dbReference>
<protein>
    <recommendedName>
        <fullName evidence="10">NEDD4-binding protein 1</fullName>
    </recommendedName>
</protein>
<evidence type="ECO:0000256" key="9">
    <source>
        <dbReference type="ARBA" id="ARBA00038274"/>
    </source>
</evidence>
<keyword evidence="7" id="KW-0694">RNA-binding</keyword>
<evidence type="ECO:0000256" key="3">
    <source>
        <dbReference type="ARBA" id="ARBA00022588"/>
    </source>
</evidence>
<dbReference type="InterPro" id="IPR056629">
    <property type="entry name" value="KH_N4BP1_1st"/>
</dbReference>
<name>A0A3Q3J0B1_MONAL</name>
<evidence type="ECO:0000256" key="10">
    <source>
        <dbReference type="ARBA" id="ARBA00039336"/>
    </source>
</evidence>
<feature type="compositionally biased region" description="Basic and acidic residues" evidence="11">
    <location>
        <begin position="362"/>
        <end position="376"/>
    </location>
</feature>
<evidence type="ECO:0000256" key="4">
    <source>
        <dbReference type="ARBA" id="ARBA00022722"/>
    </source>
</evidence>
<feature type="compositionally biased region" description="Basic and acidic residues" evidence="11">
    <location>
        <begin position="268"/>
        <end position="290"/>
    </location>
</feature>
<dbReference type="PANTHER" id="PTHR12876">
    <property type="entry name" value="N4BP1-RELATED"/>
    <property type="match status" value="1"/>
</dbReference>
<evidence type="ECO:0000259" key="16">
    <source>
        <dbReference type="Pfam" id="PF23054"/>
    </source>
</evidence>
<dbReference type="GO" id="GO:0016787">
    <property type="term" value="F:hydrolase activity"/>
    <property type="evidence" value="ECO:0007669"/>
    <property type="project" value="UniProtKB-KW"/>
</dbReference>
<feature type="compositionally biased region" description="Pro residues" evidence="11">
    <location>
        <begin position="712"/>
        <end position="733"/>
    </location>
</feature>
<dbReference type="FunFam" id="3.40.50.11980:FF:000001">
    <property type="entry name" value="ZC3H12A isoform 1"/>
    <property type="match status" value="1"/>
</dbReference>
<evidence type="ECO:0000256" key="7">
    <source>
        <dbReference type="ARBA" id="ARBA00022884"/>
    </source>
</evidence>
<dbReference type="InterPro" id="IPR056578">
    <property type="entry name" value="UBA_N4BP1_C"/>
</dbReference>
<feature type="domain" description="N4BP1 first type I KH-domain" evidence="13">
    <location>
        <begin position="23"/>
        <end position="94"/>
    </location>
</feature>
<comment type="subcellular location">
    <subcellularLocation>
        <location evidence="1">Nucleus</location>
        <location evidence="1">PML body</location>
    </subcellularLocation>
    <subcellularLocation>
        <location evidence="2">Nucleus</location>
        <location evidence="2">Nucleolus</location>
    </subcellularLocation>
</comment>
<dbReference type="Ensembl" id="ENSMALT00000011876.1">
    <property type="protein sequence ID" value="ENSMALP00000011628.1"/>
    <property type="gene ID" value="ENSMALG00000008228.1"/>
</dbReference>
<dbReference type="AlphaFoldDB" id="A0A3Q3J0B1"/>
<evidence type="ECO:0000259" key="13">
    <source>
        <dbReference type="Pfam" id="PF23050"/>
    </source>
</evidence>
<dbReference type="Pfam" id="PF23054">
    <property type="entry name" value="UBA_N4BP1_C"/>
    <property type="match status" value="1"/>
</dbReference>
<evidence type="ECO:0000256" key="5">
    <source>
        <dbReference type="ARBA" id="ARBA00022801"/>
    </source>
</evidence>
<dbReference type="Proteomes" id="UP000261600">
    <property type="component" value="Unplaced"/>
</dbReference>
<evidence type="ECO:0000313" key="17">
    <source>
        <dbReference type="Ensembl" id="ENSMALP00000011628.1"/>
    </source>
</evidence>
<dbReference type="GO" id="GO:0045087">
    <property type="term" value="P:innate immune response"/>
    <property type="evidence" value="ECO:0007669"/>
    <property type="project" value="UniProtKB-KW"/>
</dbReference>
<reference evidence="17" key="2">
    <citation type="submission" date="2025-09" db="UniProtKB">
        <authorList>
            <consortium name="Ensembl"/>
        </authorList>
    </citation>
    <scope>IDENTIFICATION</scope>
</reference>
<feature type="region of interest" description="Disordered" evidence="11">
    <location>
        <begin position="653"/>
        <end position="743"/>
    </location>
</feature>
<feature type="compositionally biased region" description="Low complexity" evidence="11">
    <location>
        <begin position="386"/>
        <end position="398"/>
    </location>
</feature>
<reference evidence="17" key="1">
    <citation type="submission" date="2025-08" db="UniProtKB">
        <authorList>
            <consortium name="Ensembl"/>
        </authorList>
    </citation>
    <scope>IDENTIFICATION</scope>
</reference>
<feature type="domain" description="N4BP1 UBA-like" evidence="15">
    <location>
        <begin position="321"/>
        <end position="360"/>
    </location>
</feature>
<evidence type="ECO:0000256" key="2">
    <source>
        <dbReference type="ARBA" id="ARBA00004604"/>
    </source>
</evidence>
<dbReference type="Pfam" id="PF23053">
    <property type="entry name" value="UBA_N4BP1"/>
    <property type="match status" value="1"/>
</dbReference>
<dbReference type="GO" id="GO:0004518">
    <property type="term" value="F:nuclease activity"/>
    <property type="evidence" value="ECO:0007669"/>
    <property type="project" value="UniProtKB-KW"/>
</dbReference>
<accession>A0A3Q3J0B1</accession>
<dbReference type="GO" id="GO:0016605">
    <property type="term" value="C:PML body"/>
    <property type="evidence" value="ECO:0007669"/>
    <property type="project" value="UniProtKB-SubCell"/>
</dbReference>
<proteinExistence type="inferred from homology"/>
<dbReference type="CDD" id="cd18728">
    <property type="entry name" value="PIN_N4BP1-like"/>
    <property type="match status" value="1"/>
</dbReference>
<feature type="region of interest" description="Disordered" evidence="11">
    <location>
        <begin position="263"/>
        <end position="296"/>
    </location>
</feature>
<evidence type="ECO:0000256" key="11">
    <source>
        <dbReference type="SAM" id="MobiDB-lite"/>
    </source>
</evidence>
<dbReference type="GO" id="GO:0031397">
    <property type="term" value="P:negative regulation of protein ubiquitination"/>
    <property type="evidence" value="ECO:0007669"/>
    <property type="project" value="TreeGrafter"/>
</dbReference>
<evidence type="ECO:0000256" key="1">
    <source>
        <dbReference type="ARBA" id="ARBA00004322"/>
    </source>
</evidence>
<keyword evidence="4" id="KW-0540">Nuclease</keyword>
<keyword evidence="3" id="KW-0399">Innate immunity</keyword>
<dbReference type="Pfam" id="PF23052">
    <property type="entry name" value="KH_N4BP1_2nd"/>
    <property type="match status" value="1"/>
</dbReference>
<dbReference type="Pfam" id="PF11977">
    <property type="entry name" value="RNase_Zc3h12a"/>
    <property type="match status" value="1"/>
</dbReference>
<keyword evidence="18" id="KW-1185">Reference proteome</keyword>
<feature type="region of interest" description="Disordered" evidence="11">
    <location>
        <begin position="362"/>
        <end position="437"/>
    </location>
</feature>
<evidence type="ECO:0000259" key="15">
    <source>
        <dbReference type="Pfam" id="PF23053"/>
    </source>
</evidence>
<dbReference type="GO" id="GO:0003723">
    <property type="term" value="F:RNA binding"/>
    <property type="evidence" value="ECO:0007669"/>
    <property type="project" value="UniProtKB-KW"/>
</dbReference>
<keyword evidence="5" id="KW-0378">Hydrolase</keyword>
<sequence length="779" mass="87812">WDTGSLQHSASAGRQQQEAPTVDEFTVLEDKEEELKCAKPRVEQVFKVMFTIIGLLDHTGQPHGSKTSRQIWLQLRGNRDDVSKAKEYVRGLCDPELHKEELIRDTSAEVVVAEPGRLRLLGQAEPVVMAQSRVQQFVVLFQKRSLPSDREPAVKRAFKSFVEERDDKYTMELLLLPSALKEELLGLAHSPTGTNTSSLVSTQLNQKLHPNMAEVDQDRSQSSTPVTELSNRILDTSFEEKGTVAASVGLGVEAILLNGIRPSHKRRSSESETRDTKRQYSLERRDESPERANTVGPIMLDSSEGILDDGEAVSLETNLRCLVNFFRTMGYQQEVVERVVKETGQIEDTFLILEKIVEETKRCEEGSKAGEKERHLNSLRFPDTPSSSSSSSSSSVVSRFRVKERELSRTLVDPGRSKENIRPTQHGAQPITRPSASPYQTIGHMGFPGGSARTPPPNDPPAPPVTGLARFHHSLKTPYTLKLPNEPGCPELRHIIIDGSNVAMAHGLHRFFSCRGIALAVETFWRRGHREITVFVPQWRQKRDRLTTEQHFLNQLEDLRLLSFTPSREVCGQRISSHDDRFLLHLAEKTDGIIVTNDNLRDFVNVSDTWRKIIQERFFQFTFVEDHFMIPDDPLGKNGPHLDIFLRKDNRCVRSAPSTPPPLRPPGFWASSQQQQQPVHIPALHSAPRAPASTPQPPPSFMPHPTAHWPHSGPPEWHPPRRSPSPSPSPPSQRSPGETSELKRKLYDIFPDQKQRINRILSDNPYMRDLNALSGLLLG</sequence>
<dbReference type="InterPro" id="IPR056631">
    <property type="entry name" value="UBA_N4BP1"/>
</dbReference>